<sequence length="181" mass="21219">MVNRPTDNLLHAPAEIWLRRLMLNHLQGRARFPADMGLSPPAYRQLAQRVLLAPAPRPHNLRQQDELIAMLQRSRRQERQGLAEWLQQYMVPRGAPLNQLIARGSLGFNHLWQDLGLSSREELRELMTDCFPELVRMNHRNMRWKKFFYRQLCLADSGEINCRSPSCEQCIEQESCFAPED</sequence>
<dbReference type="RefSeq" id="WP_132921696.1">
    <property type="nucleotide sequence ID" value="NZ_SJOI01000001.1"/>
</dbReference>
<proteinExistence type="predicted"/>
<reference evidence="1 2" key="1">
    <citation type="submission" date="2019-02" db="EMBL/GenBank/DDBJ databases">
        <title>Investigation of anaerobic lignin degradation for improved lignocellulosic biofuels.</title>
        <authorList>
            <person name="Deangelis K."/>
        </authorList>
    </citation>
    <scope>NUCLEOTIDE SEQUENCE [LARGE SCALE GENOMIC DNA]</scope>
    <source>
        <strain evidence="1 2">159R</strain>
    </source>
</reference>
<dbReference type="InterPro" id="IPR006975">
    <property type="entry name" value="NifQ"/>
</dbReference>
<dbReference type="OrthoDB" id="192277at2"/>
<dbReference type="GO" id="GO:0030151">
    <property type="term" value="F:molybdenum ion binding"/>
    <property type="evidence" value="ECO:0007669"/>
    <property type="project" value="InterPro"/>
</dbReference>
<dbReference type="Proteomes" id="UP000294555">
    <property type="component" value="Unassembled WGS sequence"/>
</dbReference>
<protein>
    <submittedName>
        <fullName evidence="1">Nitrogen fixation protein NifQ</fullName>
    </submittedName>
</protein>
<dbReference type="EMBL" id="SJOI01000001">
    <property type="protein sequence ID" value="TCL02766.1"/>
    <property type="molecule type" value="Genomic_DNA"/>
</dbReference>
<gene>
    <name evidence="1" type="ORF">EZJ58_0798</name>
</gene>
<comment type="caution">
    <text evidence="1">The sequence shown here is derived from an EMBL/GenBank/DDBJ whole genome shotgun (WGS) entry which is preliminary data.</text>
</comment>
<organism evidence="1 2">
    <name type="scientific">Sodalis ligni</name>
    <dbReference type="NCBI Taxonomy" id="2697027"/>
    <lineage>
        <taxon>Bacteria</taxon>
        <taxon>Pseudomonadati</taxon>
        <taxon>Pseudomonadota</taxon>
        <taxon>Gammaproteobacteria</taxon>
        <taxon>Enterobacterales</taxon>
        <taxon>Bruguierivoracaceae</taxon>
        <taxon>Sodalis</taxon>
    </lineage>
</organism>
<evidence type="ECO:0000313" key="2">
    <source>
        <dbReference type="Proteomes" id="UP000294555"/>
    </source>
</evidence>
<keyword evidence="2" id="KW-1185">Reference proteome</keyword>
<dbReference type="Pfam" id="PF04891">
    <property type="entry name" value="NifQ"/>
    <property type="match status" value="1"/>
</dbReference>
<accession>A0A4R1NDT0</accession>
<name>A0A4R1NDT0_9GAMM</name>
<evidence type="ECO:0000313" key="1">
    <source>
        <dbReference type="EMBL" id="TCL02766.1"/>
    </source>
</evidence>
<dbReference type="AlphaFoldDB" id="A0A4R1NDT0"/>
<dbReference type="GO" id="GO:0009399">
    <property type="term" value="P:nitrogen fixation"/>
    <property type="evidence" value="ECO:0007669"/>
    <property type="project" value="InterPro"/>
</dbReference>